<keyword evidence="2" id="KW-0560">Oxidoreductase</keyword>
<dbReference type="Proteomes" id="UP000319824">
    <property type="component" value="Unassembled WGS sequence"/>
</dbReference>
<dbReference type="AlphaFoldDB" id="A0A559SQA0"/>
<dbReference type="PRINTS" id="PR00080">
    <property type="entry name" value="SDRFAMILY"/>
</dbReference>
<dbReference type="SUPFAM" id="SSF51735">
    <property type="entry name" value="NAD(P)-binding Rossmann-fold domains"/>
    <property type="match status" value="1"/>
</dbReference>
<dbReference type="EMBL" id="VISO01000003">
    <property type="protein sequence ID" value="TVZ64534.1"/>
    <property type="molecule type" value="Genomic_DNA"/>
</dbReference>
<proteinExistence type="inferred from homology"/>
<comment type="similarity">
    <text evidence="1 3">Belongs to the short-chain dehydrogenases/reductases (SDR) family.</text>
</comment>
<dbReference type="NCBIfam" id="NF006597">
    <property type="entry name" value="PRK09134.1"/>
    <property type="match status" value="1"/>
</dbReference>
<accession>A0A559SQA0</accession>
<dbReference type="PANTHER" id="PTHR43639">
    <property type="entry name" value="OXIDOREDUCTASE, SHORT-CHAIN DEHYDROGENASE/REDUCTASE FAMILY (AFU_ORTHOLOGUE AFUA_5G02870)"/>
    <property type="match status" value="1"/>
</dbReference>
<protein>
    <submittedName>
        <fullName evidence="4">NAD(P)-dependent dehydrogenase (Short-subunit alcohol dehydrogenase family)</fullName>
    </submittedName>
</protein>
<dbReference type="PANTHER" id="PTHR43639:SF1">
    <property type="entry name" value="SHORT-CHAIN DEHYDROGENASE_REDUCTASE FAMILY PROTEIN"/>
    <property type="match status" value="1"/>
</dbReference>
<dbReference type="InterPro" id="IPR036291">
    <property type="entry name" value="NAD(P)-bd_dom_sf"/>
</dbReference>
<dbReference type="Gene3D" id="3.40.50.720">
    <property type="entry name" value="NAD(P)-binding Rossmann-like Domain"/>
    <property type="match status" value="1"/>
</dbReference>
<dbReference type="PRINTS" id="PR00081">
    <property type="entry name" value="GDHRDH"/>
</dbReference>
<sequence length="281" mass="30570">MTPYLYSLCLPLYRNALRLAGPEGTLLNEKRLKAALITGAAKRIGRAIVEDLAGNGFSVAIHANSSIDEAEAVAAKLRQEGKYAVAVKGDLTKINETEALIKRAADLLGPIDLLVNNASIFREDSVRKMDAGVWDEHFAVHVRAPSILAAQFAAQLPETSTGLIVNVIDQRVWALRPSFYSYTLSKSALWTATQTMAQALAPKIRVNAIGPGPSIPSERQLQEDFQAQVAALILKQGPALEEFGRTIRFLFETPSITGQMIALDGGQHLAWQTPDVLEIKE</sequence>
<reference evidence="4 5" key="1">
    <citation type="submission" date="2019-06" db="EMBL/GenBank/DDBJ databases">
        <title>Pac Bio to generate improved reference genome sequences for organisms with transposon mutant libraries (support for FEBA project).</title>
        <authorList>
            <person name="Blow M."/>
        </authorList>
    </citation>
    <scope>NUCLEOTIDE SEQUENCE [LARGE SCALE GENOMIC DNA]</scope>
    <source>
        <strain evidence="4 5">USDA 1844</strain>
    </source>
</reference>
<dbReference type="Pfam" id="PF00106">
    <property type="entry name" value="adh_short"/>
    <property type="match status" value="1"/>
</dbReference>
<comment type="caution">
    <text evidence="4">The sequence shown here is derived from an EMBL/GenBank/DDBJ whole genome shotgun (WGS) entry which is preliminary data.</text>
</comment>
<evidence type="ECO:0000256" key="1">
    <source>
        <dbReference type="ARBA" id="ARBA00006484"/>
    </source>
</evidence>
<evidence type="ECO:0000256" key="3">
    <source>
        <dbReference type="RuleBase" id="RU000363"/>
    </source>
</evidence>
<name>A0A559SQA0_9HYPH</name>
<organism evidence="4 5">
    <name type="scientific">Rhizobium mongolense USDA 1844</name>
    <dbReference type="NCBI Taxonomy" id="1079460"/>
    <lineage>
        <taxon>Bacteria</taxon>
        <taxon>Pseudomonadati</taxon>
        <taxon>Pseudomonadota</taxon>
        <taxon>Alphaproteobacteria</taxon>
        <taxon>Hyphomicrobiales</taxon>
        <taxon>Rhizobiaceae</taxon>
        <taxon>Rhizobium/Agrobacterium group</taxon>
        <taxon>Rhizobium</taxon>
    </lineage>
</organism>
<evidence type="ECO:0000313" key="4">
    <source>
        <dbReference type="EMBL" id="TVZ64534.1"/>
    </source>
</evidence>
<evidence type="ECO:0000313" key="5">
    <source>
        <dbReference type="Proteomes" id="UP000319824"/>
    </source>
</evidence>
<dbReference type="GO" id="GO:0016491">
    <property type="term" value="F:oxidoreductase activity"/>
    <property type="evidence" value="ECO:0007669"/>
    <property type="project" value="UniProtKB-KW"/>
</dbReference>
<dbReference type="InterPro" id="IPR002347">
    <property type="entry name" value="SDR_fam"/>
</dbReference>
<gene>
    <name evidence="4" type="ORF">BCL32_4791</name>
</gene>
<evidence type="ECO:0000256" key="2">
    <source>
        <dbReference type="ARBA" id="ARBA00023002"/>
    </source>
</evidence>